<evidence type="ECO:0000313" key="2">
    <source>
        <dbReference type="EMBL" id="KHS53160.1"/>
    </source>
</evidence>
<name>A0A0B9AUX5_BRELN</name>
<feature type="domain" description="Glyoxalase-like" evidence="1">
    <location>
        <begin position="7"/>
        <end position="194"/>
    </location>
</feature>
<dbReference type="PATRIC" id="fig|1703.6.peg.991"/>
<dbReference type="Gene3D" id="3.10.180.10">
    <property type="entry name" value="2,3-Dihydroxybiphenyl 1,2-Dioxygenase, domain 1"/>
    <property type="match status" value="1"/>
</dbReference>
<sequence>MLNNAEFDHLVIAVPDLQKYVEQCEGCLGVGAVDGGAHPGLGTANALLGLELGDDLTESLGLARQRGANPLTYLEILGPDPEQDPALAAGRLAGITAPTVQRWAIRPDDFDGVVTAAAWSREPRVDLGEVHDMTRRRPDGVVLDWRLTRRTPLPWSGIQPFLIDWKDSEHPASQEMPWVRLEKLWAASDEPAAVGSVLDFFGIALDIIAPGRQEGETEGLHAHLKGPGGSWTL</sequence>
<protein>
    <submittedName>
        <fullName evidence="2">Glyoxalase-like domain containing protein</fullName>
    </submittedName>
</protein>
<dbReference type="EMBL" id="JTJZ01000016">
    <property type="protein sequence ID" value="KHS53160.1"/>
    <property type="molecule type" value="Genomic_DNA"/>
</dbReference>
<proteinExistence type="predicted"/>
<reference evidence="2 3" key="1">
    <citation type="submission" date="2014-11" db="EMBL/GenBank/DDBJ databases">
        <title>Draft Genome Sequence of Brevibacterium linens AE038-8.</title>
        <authorList>
            <person name="Maizel D."/>
            <person name="Utturkar S.M."/>
            <person name="Brown S.D."/>
            <person name="Ferrero M."/>
            <person name="Rosen B.P."/>
        </authorList>
    </citation>
    <scope>NUCLEOTIDE SEQUENCE [LARGE SCALE GENOMIC DNA]</scope>
    <source>
        <strain evidence="2 3">AE038-8</strain>
    </source>
</reference>
<organism evidence="2 3">
    <name type="scientific">Brevibacterium linens</name>
    <dbReference type="NCBI Taxonomy" id="1703"/>
    <lineage>
        <taxon>Bacteria</taxon>
        <taxon>Bacillati</taxon>
        <taxon>Actinomycetota</taxon>
        <taxon>Actinomycetes</taxon>
        <taxon>Micrococcales</taxon>
        <taxon>Brevibacteriaceae</taxon>
        <taxon>Brevibacterium</taxon>
    </lineage>
</organism>
<dbReference type="InterPro" id="IPR029068">
    <property type="entry name" value="Glyas_Bleomycin-R_OHBP_Dase"/>
</dbReference>
<dbReference type="Pfam" id="PF13468">
    <property type="entry name" value="Glyoxalase_3"/>
    <property type="match status" value="1"/>
</dbReference>
<accession>A0A0B9AUX5</accession>
<dbReference type="AlphaFoldDB" id="A0A0B9AUX5"/>
<keyword evidence="3" id="KW-1185">Reference proteome</keyword>
<dbReference type="Proteomes" id="UP000031488">
    <property type="component" value="Unassembled WGS sequence"/>
</dbReference>
<gene>
    <name evidence="2" type="ORF">AE0388_1103</name>
</gene>
<dbReference type="RefSeq" id="WP_039207841.1">
    <property type="nucleotide sequence ID" value="NZ_JTJZ01000016.1"/>
</dbReference>
<dbReference type="InterPro" id="IPR025870">
    <property type="entry name" value="Glyoxalase-like_dom"/>
</dbReference>
<evidence type="ECO:0000259" key="1">
    <source>
        <dbReference type="Pfam" id="PF13468"/>
    </source>
</evidence>
<dbReference type="OrthoDB" id="3227561at2"/>
<dbReference type="SUPFAM" id="SSF54593">
    <property type="entry name" value="Glyoxalase/Bleomycin resistance protein/Dihydroxybiphenyl dioxygenase"/>
    <property type="match status" value="1"/>
</dbReference>
<comment type="caution">
    <text evidence="2">The sequence shown here is derived from an EMBL/GenBank/DDBJ whole genome shotgun (WGS) entry which is preliminary data.</text>
</comment>
<evidence type="ECO:0000313" key="3">
    <source>
        <dbReference type="Proteomes" id="UP000031488"/>
    </source>
</evidence>